<evidence type="ECO:0000313" key="4">
    <source>
        <dbReference type="Proteomes" id="UP000829455"/>
    </source>
</evidence>
<dbReference type="Proteomes" id="UP000004982">
    <property type="component" value="Unassembled WGS sequence"/>
</dbReference>
<sequence length="303" mass="35551">MNPIELYALQYPDLSETRLLELIAQEAFIRRAASLDFPFMLKGSHITRQYFPNLQMRLPADLDYVMLPYKEDYRSAENSLNKWAQAVTTAYAYDGVTFTPFSQNPFWRNVDYAMSDDFPTTNTDLTCTINGQLVELSVDVSFNLDLPIEPDYYTVFNTAMDQFTLPYSVPLAPQIAWKLHQTLIRPRFKDLYDLSYLVRHIQGDTNLIAQILDILTAECRRDRIPLGNIRHLFSSNLRDIFCHYDTRHPYIKNLRQDWDYQRKTDEFSYTCPQIPDDYQTVFEQYVQSLRDAGLTLDNLVLPQ</sequence>
<dbReference type="Proteomes" id="UP000829455">
    <property type="component" value="Chromosome"/>
</dbReference>
<dbReference type="Pfam" id="PF08843">
    <property type="entry name" value="AbiEii"/>
    <property type="match status" value="1"/>
</dbReference>
<dbReference type="RefSeq" id="WP_003764731.1">
    <property type="nucleotide sequence ID" value="NZ_CP094241.1"/>
</dbReference>
<keyword evidence="4" id="KW-1185">Reference proteome</keyword>
<protein>
    <submittedName>
        <fullName evidence="2">Nucleotidyl transferase AbiEii/AbiGii toxin family protein</fullName>
    </submittedName>
</protein>
<dbReference type="AlphaFoldDB" id="A0AA36UJE9"/>
<dbReference type="EMBL" id="AFQE01000075">
    <property type="protein sequence ID" value="EGQ76835.1"/>
    <property type="molecule type" value="Genomic_DNA"/>
</dbReference>
<dbReference type="GO" id="GO:0016740">
    <property type="term" value="F:transferase activity"/>
    <property type="evidence" value="ECO:0007669"/>
    <property type="project" value="UniProtKB-KW"/>
</dbReference>
<evidence type="ECO:0000313" key="3">
    <source>
        <dbReference type="Proteomes" id="UP000004982"/>
    </source>
</evidence>
<proteinExistence type="predicted"/>
<evidence type="ECO:0000313" key="1">
    <source>
        <dbReference type="EMBL" id="EGQ76835.1"/>
    </source>
</evidence>
<dbReference type="InterPro" id="IPR014942">
    <property type="entry name" value="AbiEii"/>
</dbReference>
<accession>A0AA36UJE9</accession>
<name>A0AA36UJE9_9NEIS</name>
<evidence type="ECO:0000313" key="2">
    <source>
        <dbReference type="EMBL" id="UNV86059.1"/>
    </source>
</evidence>
<reference evidence="2 4" key="2">
    <citation type="submission" date="2022-03" db="EMBL/GenBank/DDBJ databases">
        <title>Genome sequencing of Neisseria macacae.</title>
        <authorList>
            <person name="Baek M.-G."/>
        </authorList>
    </citation>
    <scope>NUCLEOTIDE SEQUENCE [LARGE SCALE GENOMIC DNA]</scope>
    <source>
        <strain evidence="2 4">ATCC 33926</strain>
    </source>
</reference>
<keyword evidence="2" id="KW-0808">Transferase</keyword>
<gene>
    <name evidence="1" type="ORF">HMPREF9418_1555</name>
    <name evidence="2" type="ORF">MON40_06095</name>
</gene>
<reference evidence="1 3" key="1">
    <citation type="submission" date="2011-05" db="EMBL/GenBank/DDBJ databases">
        <authorList>
            <person name="Muzny D."/>
            <person name="Qin X."/>
            <person name="Deng J."/>
            <person name="Jiang H."/>
            <person name="Liu Y."/>
            <person name="Qu J."/>
            <person name="Song X.-Z."/>
            <person name="Zhang L."/>
            <person name="Thornton R."/>
            <person name="Coyle M."/>
            <person name="Francisco L."/>
            <person name="Jackson L."/>
            <person name="Javaid M."/>
            <person name="Korchina V."/>
            <person name="Kovar C."/>
            <person name="Mata R."/>
            <person name="Mathew T."/>
            <person name="Ngo R."/>
            <person name="Nguyen L."/>
            <person name="Nguyen N."/>
            <person name="Okwuonu G."/>
            <person name="Ongeri F."/>
            <person name="Pham C."/>
            <person name="Simmons D."/>
            <person name="Wilczek-Boney K."/>
            <person name="Hale W."/>
            <person name="Jakkamsetti A."/>
            <person name="Pham P."/>
            <person name="Ruth R."/>
            <person name="San Lucas F."/>
            <person name="Warren J."/>
            <person name="Zhang J."/>
            <person name="Zhao Z."/>
            <person name="Zhou C."/>
            <person name="Zhu D."/>
            <person name="Lee S."/>
            <person name="Bess C."/>
            <person name="Blankenburg K."/>
            <person name="Forbes L."/>
            <person name="Fu Q."/>
            <person name="Gubbala S."/>
            <person name="Hirani K."/>
            <person name="Jayaseelan J.C."/>
            <person name="Lara F."/>
            <person name="Munidasa M."/>
            <person name="Palculict T."/>
            <person name="Patil S."/>
            <person name="Pu L.-L."/>
            <person name="Saada N."/>
            <person name="Tang L."/>
            <person name="Weissenberger G."/>
            <person name="Zhu Y."/>
            <person name="Hemphill L."/>
            <person name="Shang Y."/>
            <person name="Youmans B."/>
            <person name="Ayvaz T."/>
            <person name="Ross M."/>
            <person name="Santibanez J."/>
            <person name="Aqrawi P."/>
            <person name="Gross S."/>
            <person name="Joshi V."/>
            <person name="Fowler G."/>
            <person name="Nazareth L."/>
            <person name="Reid J."/>
            <person name="Worley K."/>
            <person name="Petrosino J."/>
            <person name="Highlander S."/>
            <person name="Gibbs R."/>
        </authorList>
    </citation>
    <scope>NUCLEOTIDE SEQUENCE [LARGE SCALE GENOMIC DNA]</scope>
    <source>
        <strain evidence="1 3">ATCC 33926</strain>
    </source>
</reference>
<dbReference type="EMBL" id="CP094241">
    <property type="protein sequence ID" value="UNV86059.1"/>
    <property type="molecule type" value="Genomic_DNA"/>
</dbReference>
<organism evidence="1 3">
    <name type="scientific">Neisseria macacae ATCC 33926</name>
    <dbReference type="NCBI Taxonomy" id="997348"/>
    <lineage>
        <taxon>Bacteria</taxon>
        <taxon>Pseudomonadati</taxon>
        <taxon>Pseudomonadota</taxon>
        <taxon>Betaproteobacteria</taxon>
        <taxon>Neisseriales</taxon>
        <taxon>Neisseriaceae</taxon>
        <taxon>Neisseria</taxon>
    </lineage>
</organism>